<evidence type="ECO:0000313" key="2">
    <source>
        <dbReference type="Proteomes" id="UP000681526"/>
    </source>
</evidence>
<protein>
    <submittedName>
        <fullName evidence="1">Chromosome segregation SMC protein</fullName>
    </submittedName>
</protein>
<reference evidence="1 2" key="1">
    <citation type="submission" date="2021-04" db="EMBL/GenBank/DDBJ databases">
        <authorList>
            <person name="Rakotoarivonina H."/>
        </authorList>
    </citation>
    <scope>NUCLEOTIDE SEQUENCE [LARGE SCALE GENOMIC DNA]</scope>
    <source>
        <strain evidence="1 2">XE</strain>
    </source>
</reference>
<gene>
    <name evidence="1" type="primary">txxe 3052-smc</name>
    <name evidence="1" type="ORF">TXXE_15315</name>
</gene>
<dbReference type="InterPro" id="IPR043773">
    <property type="entry name" value="JetA"/>
</dbReference>
<evidence type="ECO:0000313" key="1">
    <source>
        <dbReference type="EMBL" id="CAG5091239.1"/>
    </source>
</evidence>
<sequence>MKLFEVLPNNFFRLLTGSNKELYAEAGLLIYEQSQRDRFGIRYDVMRDLLQELIETQQELGLAYAPDDDELLDDEVRAPGGNTRTANRGSGSLRIGETGAQQITVEEAARMQANAMLRRFEALKWIDVEDRDQFQRYIVLPHYASRMLGLFMELCEARSVEYQRFAFTTFQILTGGEAERRPCFAVREALQITLQFRQELITLYNNMKHHMEQVVQKTSIQDVLDHHFDTYISQIVDKSYHRLKTSDHVSRYRHHILQKVQDWLLDRDLMEETITDGLQSDFYRSREEAEDDIRRSLLTIEEIYAGLDEVFYQIDVRHNQYLRASYDRARYLSQHQTGVAQQLGMLLEHLSQRAEALGLNADFDGENAEVKRLFRMLHIGQLSEGSLYIPRQRRQHHQPERHIVVDIPEEWKEQLHQTNLERMRRSITRKKVERFVLDKMGERDHMEMRELAPDTVEQLLLLTYVYLYGQDDSSAFRLRRNEERVIVRIGPYRFHNHTIVRAEGNAGRKAVMR</sequence>
<comment type="caution">
    <text evidence="1">The sequence shown here is derived from an EMBL/GenBank/DDBJ whole genome shotgun (WGS) entry which is preliminary data.</text>
</comment>
<dbReference type="EMBL" id="CAJRAY010000080">
    <property type="protein sequence ID" value="CAG5091239.1"/>
    <property type="molecule type" value="Genomic_DNA"/>
</dbReference>
<dbReference type="Pfam" id="PF18982">
    <property type="entry name" value="JetA"/>
    <property type="match status" value="1"/>
</dbReference>
<name>A0ABN7S8J2_THEXY</name>
<dbReference type="RefSeq" id="WP_213485483.1">
    <property type="nucleotide sequence ID" value="NZ_CAJRAY010000080.1"/>
</dbReference>
<keyword evidence="2" id="KW-1185">Reference proteome</keyword>
<organism evidence="1 2">
    <name type="scientific">Thermobacillus xylanilyticus</name>
    <dbReference type="NCBI Taxonomy" id="76633"/>
    <lineage>
        <taxon>Bacteria</taxon>
        <taxon>Bacillati</taxon>
        <taxon>Bacillota</taxon>
        <taxon>Bacilli</taxon>
        <taxon>Bacillales</taxon>
        <taxon>Paenibacillaceae</taxon>
        <taxon>Thermobacillus</taxon>
    </lineage>
</organism>
<proteinExistence type="predicted"/>
<accession>A0ABN7S8J2</accession>
<dbReference type="Proteomes" id="UP000681526">
    <property type="component" value="Unassembled WGS sequence"/>
</dbReference>